<feature type="region of interest" description="Disordered" evidence="1">
    <location>
        <begin position="37"/>
        <end position="58"/>
    </location>
</feature>
<dbReference type="Proteomes" id="UP001432027">
    <property type="component" value="Unassembled WGS sequence"/>
</dbReference>
<reference evidence="2" key="1">
    <citation type="submission" date="2023-10" db="EMBL/GenBank/DDBJ databases">
        <title>Genome assembly of Pristionchus species.</title>
        <authorList>
            <person name="Yoshida K."/>
            <person name="Sommer R.J."/>
        </authorList>
    </citation>
    <scope>NUCLEOTIDE SEQUENCE</scope>
    <source>
        <strain evidence="2">RS0144</strain>
    </source>
</reference>
<name>A0AAV5UB00_9BILA</name>
<accession>A0AAV5UB00</accession>
<evidence type="ECO:0000256" key="1">
    <source>
        <dbReference type="SAM" id="MobiDB-lite"/>
    </source>
</evidence>
<evidence type="ECO:0000313" key="2">
    <source>
        <dbReference type="EMBL" id="GMT03537.1"/>
    </source>
</evidence>
<evidence type="ECO:0008006" key="4">
    <source>
        <dbReference type="Google" id="ProtNLM"/>
    </source>
</evidence>
<gene>
    <name evidence="2" type="ORF">PENTCL1PPCAC_25711</name>
</gene>
<feature type="non-terminal residue" evidence="2">
    <location>
        <position position="1"/>
    </location>
</feature>
<dbReference type="AlphaFoldDB" id="A0AAV5UB00"/>
<organism evidence="2 3">
    <name type="scientific">Pristionchus entomophagus</name>
    <dbReference type="NCBI Taxonomy" id="358040"/>
    <lineage>
        <taxon>Eukaryota</taxon>
        <taxon>Metazoa</taxon>
        <taxon>Ecdysozoa</taxon>
        <taxon>Nematoda</taxon>
        <taxon>Chromadorea</taxon>
        <taxon>Rhabditida</taxon>
        <taxon>Rhabditina</taxon>
        <taxon>Diplogasteromorpha</taxon>
        <taxon>Diplogasteroidea</taxon>
        <taxon>Neodiplogasteridae</taxon>
        <taxon>Pristionchus</taxon>
    </lineage>
</organism>
<evidence type="ECO:0000313" key="3">
    <source>
        <dbReference type="Proteomes" id="UP001432027"/>
    </source>
</evidence>
<keyword evidence="3" id="KW-1185">Reference proteome</keyword>
<comment type="caution">
    <text evidence="2">The sequence shown here is derived from an EMBL/GenBank/DDBJ whole genome shotgun (WGS) entry which is preliminary data.</text>
</comment>
<feature type="compositionally biased region" description="Polar residues" evidence="1">
    <location>
        <begin position="49"/>
        <end position="58"/>
    </location>
</feature>
<proteinExistence type="predicted"/>
<feature type="region of interest" description="Disordered" evidence="1">
    <location>
        <begin position="110"/>
        <end position="134"/>
    </location>
</feature>
<dbReference type="EMBL" id="BTSX01000006">
    <property type="protein sequence ID" value="GMT03537.1"/>
    <property type="molecule type" value="Genomic_DNA"/>
</dbReference>
<sequence length="134" mass="14561">FPRLQHGTTSKLLDMQSITIVLLAFVAIICAQDGATTTLPPEMTRRGENGQTPKPEQMTQWPEAQIKAYIATLSPAAQAAVRQMDQVMQQAYRIYNAQSPSVKQEIDGIHKKMMGGGDGNGTKRNDANSASGED</sequence>
<protein>
    <recommendedName>
        <fullName evidence="4">SXP/RAL-2 family protein Ani s 5-like cation-binding domain-containing protein</fullName>
    </recommendedName>
</protein>